<organism evidence="2 3">
    <name type="scientific">Natronosporangium hydrolyticum</name>
    <dbReference type="NCBI Taxonomy" id="2811111"/>
    <lineage>
        <taxon>Bacteria</taxon>
        <taxon>Bacillati</taxon>
        <taxon>Actinomycetota</taxon>
        <taxon>Actinomycetes</taxon>
        <taxon>Micromonosporales</taxon>
        <taxon>Micromonosporaceae</taxon>
        <taxon>Natronosporangium</taxon>
    </lineage>
</organism>
<protein>
    <submittedName>
        <fullName evidence="2">Stage II sporulation protein M</fullName>
    </submittedName>
</protein>
<evidence type="ECO:0000313" key="3">
    <source>
        <dbReference type="Proteomes" id="UP000662857"/>
    </source>
</evidence>
<keyword evidence="1" id="KW-1133">Transmembrane helix</keyword>
<name>A0A895YKY7_9ACTN</name>
<keyword evidence="3" id="KW-1185">Reference proteome</keyword>
<feature type="transmembrane region" description="Helical" evidence="1">
    <location>
        <begin position="206"/>
        <end position="234"/>
    </location>
</feature>
<feature type="transmembrane region" description="Helical" evidence="1">
    <location>
        <begin position="255"/>
        <end position="277"/>
    </location>
</feature>
<dbReference type="PANTHER" id="PTHR35337:SF1">
    <property type="entry name" value="SLR1478 PROTEIN"/>
    <property type="match status" value="1"/>
</dbReference>
<dbReference type="EMBL" id="CP070499">
    <property type="protein sequence ID" value="QSB15963.1"/>
    <property type="molecule type" value="Genomic_DNA"/>
</dbReference>
<dbReference type="InterPro" id="IPR002798">
    <property type="entry name" value="SpoIIM-like"/>
</dbReference>
<reference evidence="2" key="1">
    <citation type="submission" date="2021-02" db="EMBL/GenBank/DDBJ databases">
        <title>Natrosporangium hydrolyticum gen. nov., sp. nov, a haloalkaliphilic actinobacterium from a soda solonchak soil.</title>
        <authorList>
            <person name="Sorokin D.Y."/>
            <person name="Khijniak T.V."/>
            <person name="Zakharycheva A.P."/>
            <person name="Boueva O.V."/>
            <person name="Ariskina E.V."/>
            <person name="Hahnke R.L."/>
            <person name="Bunk B."/>
            <person name="Sproer C."/>
            <person name="Schumann P."/>
            <person name="Evtushenko L.I."/>
            <person name="Kublanov I.V."/>
        </authorList>
    </citation>
    <scope>NUCLEOTIDE SEQUENCE</scope>
    <source>
        <strain evidence="2">DSM 106523</strain>
    </source>
</reference>
<gene>
    <name evidence="2" type="ORF">JQS43_06430</name>
</gene>
<keyword evidence="1" id="KW-0812">Transmembrane</keyword>
<dbReference type="RefSeq" id="WP_239678154.1">
    <property type="nucleotide sequence ID" value="NZ_CP070499.1"/>
</dbReference>
<keyword evidence="1" id="KW-0472">Membrane</keyword>
<dbReference type="PANTHER" id="PTHR35337">
    <property type="entry name" value="SLR1478 PROTEIN"/>
    <property type="match status" value="1"/>
</dbReference>
<dbReference type="KEGG" id="nhy:JQS43_06430"/>
<proteinExistence type="predicted"/>
<dbReference type="Proteomes" id="UP000662857">
    <property type="component" value="Chromosome"/>
</dbReference>
<evidence type="ECO:0000256" key="1">
    <source>
        <dbReference type="SAM" id="Phobius"/>
    </source>
</evidence>
<sequence>MDLDAFVTAHSGEWRRLQQLTRKPRRRLTPAEIDELVALHHRAATHLSTVRSQAPDPAVVARLSQLVFASRAALTPTRRLAPADVARFFLVTFPGEVFRTARWSLGVAAAFVALSGVRMATVAADPGRFFAAPALQELVDHRFEDYYSTYQPQNFTVGVWTNNAYLAAICLAGGILIFPVLLLLWYNAENLGLVGGAMLGSGRGDLFFQLLLIHGLLELTAIFIAAGVGLRIGWAWIAPGADWSRTEAVGARGRAGMAVALGLVPVLFVSALVEAFITPAPWPIELRLAIGTLVWLGFVAYVWWFGAAAVRGGASSDVDRFDRPAAVPASS</sequence>
<feature type="transmembrane region" description="Helical" evidence="1">
    <location>
        <begin position="289"/>
        <end position="310"/>
    </location>
</feature>
<accession>A0A895YKY7</accession>
<evidence type="ECO:0000313" key="2">
    <source>
        <dbReference type="EMBL" id="QSB15963.1"/>
    </source>
</evidence>
<dbReference type="Pfam" id="PF01944">
    <property type="entry name" value="SpoIIM"/>
    <property type="match status" value="1"/>
</dbReference>
<feature type="transmembrane region" description="Helical" evidence="1">
    <location>
        <begin position="164"/>
        <end position="186"/>
    </location>
</feature>
<dbReference type="AlphaFoldDB" id="A0A895YKY7"/>